<accession>A0AAD2FW58</accession>
<proteinExistence type="predicted"/>
<evidence type="ECO:0000256" key="1">
    <source>
        <dbReference type="SAM" id="SignalP"/>
    </source>
</evidence>
<organism evidence="2 3">
    <name type="scientific">Cylindrotheca closterium</name>
    <dbReference type="NCBI Taxonomy" id="2856"/>
    <lineage>
        <taxon>Eukaryota</taxon>
        <taxon>Sar</taxon>
        <taxon>Stramenopiles</taxon>
        <taxon>Ochrophyta</taxon>
        <taxon>Bacillariophyta</taxon>
        <taxon>Bacillariophyceae</taxon>
        <taxon>Bacillariophycidae</taxon>
        <taxon>Bacillariales</taxon>
        <taxon>Bacillariaceae</taxon>
        <taxon>Cylindrotheca</taxon>
    </lineage>
</organism>
<feature type="chain" id="PRO_5042162133" evidence="1">
    <location>
        <begin position="29"/>
        <end position="366"/>
    </location>
</feature>
<feature type="signal peptide" evidence="1">
    <location>
        <begin position="1"/>
        <end position="28"/>
    </location>
</feature>
<keyword evidence="3" id="KW-1185">Reference proteome</keyword>
<dbReference type="Proteomes" id="UP001295423">
    <property type="component" value="Unassembled WGS sequence"/>
</dbReference>
<evidence type="ECO:0000313" key="2">
    <source>
        <dbReference type="EMBL" id="CAJ1954733.1"/>
    </source>
</evidence>
<comment type="caution">
    <text evidence="2">The sequence shown here is derived from an EMBL/GenBank/DDBJ whole genome shotgun (WGS) entry which is preliminary data.</text>
</comment>
<name>A0AAD2FW58_9STRA</name>
<sequence>MMHHQKPWCQLLFCATIALFLFPSGSNGRHPSRDNNNNNIALSWHLNSVVANAFKAHGVTVAVDKYAANVHPLEYPIMIHGTSALRSLSDDNNINNNNNNNNMASDDSCHEMVQRKLSNNKDNDDTKAQVALLLLLAGHGDAAHDVLLGATLDNLKDAEYAATHRGQTNWAQEHPLSDLEDVLHSLIHRIYEGSRVGEGGYTGYENAQYWCAGGPKQYQEPIMAREMKIMNKNAARIPTSTGVLAKVYQELCQLALKKAPICVSRGIIAQASPPGTTASKHHDADDNKSAAGTVIHSIIAGGGKFRDVHVPEKCWDPIVFCQLLLENESTNSEKDDESQLSLQQELDYLTEKELELLAKYLLLVSS</sequence>
<keyword evidence="1" id="KW-0732">Signal</keyword>
<gene>
    <name evidence="2" type="ORF">CYCCA115_LOCUS15325</name>
</gene>
<protein>
    <submittedName>
        <fullName evidence="2">Uncharacterized protein</fullName>
    </submittedName>
</protein>
<evidence type="ECO:0000313" key="3">
    <source>
        <dbReference type="Proteomes" id="UP001295423"/>
    </source>
</evidence>
<dbReference type="EMBL" id="CAKOGP040001869">
    <property type="protein sequence ID" value="CAJ1954733.1"/>
    <property type="molecule type" value="Genomic_DNA"/>
</dbReference>
<reference evidence="2" key="1">
    <citation type="submission" date="2023-08" db="EMBL/GenBank/DDBJ databases">
        <authorList>
            <person name="Audoor S."/>
            <person name="Bilcke G."/>
        </authorList>
    </citation>
    <scope>NUCLEOTIDE SEQUENCE</scope>
</reference>
<dbReference type="AlphaFoldDB" id="A0AAD2FW58"/>